<comment type="caution">
    <text evidence="4">The sequence shown here is derived from an EMBL/GenBank/DDBJ whole genome shotgun (WGS) entry which is preliminary data.</text>
</comment>
<dbReference type="InterPro" id="IPR004875">
    <property type="entry name" value="DDE_SF_endonuclease_dom"/>
</dbReference>
<evidence type="ECO:0000259" key="3">
    <source>
        <dbReference type="PROSITE" id="PS51253"/>
    </source>
</evidence>
<name>A0ABR2W6V0_9FUNG</name>
<feature type="compositionally biased region" description="Basic and acidic residues" evidence="2">
    <location>
        <begin position="497"/>
        <end position="506"/>
    </location>
</feature>
<organism evidence="4 5">
    <name type="scientific">Basidiobolus ranarum</name>
    <dbReference type="NCBI Taxonomy" id="34480"/>
    <lineage>
        <taxon>Eukaryota</taxon>
        <taxon>Fungi</taxon>
        <taxon>Fungi incertae sedis</taxon>
        <taxon>Zoopagomycota</taxon>
        <taxon>Entomophthoromycotina</taxon>
        <taxon>Basidiobolomycetes</taxon>
        <taxon>Basidiobolales</taxon>
        <taxon>Basidiobolaceae</taxon>
        <taxon>Basidiobolus</taxon>
    </lineage>
</organism>
<dbReference type="Proteomes" id="UP001479436">
    <property type="component" value="Unassembled WGS sequence"/>
</dbReference>
<reference evidence="4 5" key="1">
    <citation type="submission" date="2023-04" db="EMBL/GenBank/DDBJ databases">
        <title>Genome of Basidiobolus ranarum AG-B5.</title>
        <authorList>
            <person name="Stajich J.E."/>
            <person name="Carter-House D."/>
            <person name="Gryganskyi A."/>
        </authorList>
    </citation>
    <scope>NUCLEOTIDE SEQUENCE [LARGE SCALE GENOMIC DNA]</scope>
    <source>
        <strain evidence="4 5">AG-B5</strain>
    </source>
</reference>
<dbReference type="PROSITE" id="PS51253">
    <property type="entry name" value="HTH_CENPB"/>
    <property type="match status" value="1"/>
</dbReference>
<feature type="compositionally biased region" description="Low complexity" evidence="2">
    <location>
        <begin position="524"/>
        <end position="546"/>
    </location>
</feature>
<dbReference type="Pfam" id="PF03184">
    <property type="entry name" value="DDE_1"/>
    <property type="match status" value="1"/>
</dbReference>
<dbReference type="SUPFAM" id="SSF46689">
    <property type="entry name" value="Homeodomain-like"/>
    <property type="match status" value="2"/>
</dbReference>
<feature type="region of interest" description="Disordered" evidence="2">
    <location>
        <begin position="497"/>
        <end position="564"/>
    </location>
</feature>
<dbReference type="InterPro" id="IPR050863">
    <property type="entry name" value="CenT-Element_Derived"/>
</dbReference>
<dbReference type="InterPro" id="IPR009057">
    <property type="entry name" value="Homeodomain-like_sf"/>
</dbReference>
<keyword evidence="5" id="KW-1185">Reference proteome</keyword>
<accession>A0ABR2W6V0</accession>
<evidence type="ECO:0000313" key="5">
    <source>
        <dbReference type="Proteomes" id="UP001479436"/>
    </source>
</evidence>
<feature type="region of interest" description="Disordered" evidence="2">
    <location>
        <begin position="605"/>
        <end position="635"/>
    </location>
</feature>
<dbReference type="EMBL" id="JASJQH010006962">
    <property type="protein sequence ID" value="KAK9722002.1"/>
    <property type="molecule type" value="Genomic_DNA"/>
</dbReference>
<protein>
    <recommendedName>
        <fullName evidence="3">HTH CENPB-type domain-containing protein</fullName>
    </recommendedName>
</protein>
<dbReference type="Pfam" id="PF03221">
    <property type="entry name" value="HTH_Tnp_Tc5"/>
    <property type="match status" value="1"/>
</dbReference>
<dbReference type="PANTHER" id="PTHR19303">
    <property type="entry name" value="TRANSPOSON"/>
    <property type="match status" value="1"/>
</dbReference>
<dbReference type="PANTHER" id="PTHR19303:SF73">
    <property type="entry name" value="PROTEIN PDC2"/>
    <property type="match status" value="1"/>
</dbReference>
<evidence type="ECO:0000256" key="1">
    <source>
        <dbReference type="ARBA" id="ARBA00023125"/>
    </source>
</evidence>
<proteinExistence type="predicted"/>
<dbReference type="InterPro" id="IPR041188">
    <property type="entry name" value="HTH_ABP1_N"/>
</dbReference>
<dbReference type="SMART" id="SM00674">
    <property type="entry name" value="CENPB"/>
    <property type="match status" value="1"/>
</dbReference>
<dbReference type="Pfam" id="PF18107">
    <property type="entry name" value="HTH_ABP1_N"/>
    <property type="match status" value="1"/>
</dbReference>
<dbReference type="Gene3D" id="1.10.10.60">
    <property type="entry name" value="Homeodomain-like"/>
    <property type="match status" value="2"/>
</dbReference>
<keyword evidence="1" id="KW-0238">DNA-binding</keyword>
<sequence>MRTTKSGGRNGSLSIEQRQYLCRQAEENPSWTQTRLSKWVEEKFAVIIDRSTVSKVLKRREEYMNGKHNLHAKRLRGVKYPDLENSLKEWCLQIQSTVPNISDKMIVEKAHKLASDLNMPEGALSFSNGWVDRFKKRNGIRQSLVTSADCASDVSVVVTTVIDIQTILSAYKLQDIYSLGSTRLYYSQLGTSEGVTSAQQQMDHRDNKETVSVLLCCNSSASDMVPPLVIGQYQNPRSLRDLQARPSDIQYEFNPPASLSVQILQKWLKWFDDRMSGRKVILLLDEVYSSTIEEWSLCHVRLHFLPSKSAIRTYPMSAGILENFRAHYKYSFASWLIQQAELGSLEPIPRLNLLDTLVLVAKSWCDISADVIRNSWNMAKVLPQEIDRSQLSLLSNLSDSPKLPSVLFTSTDSELTTRIESIMEHLSRVAPAAYADFLALMEEGNSIVNEETTPLIDEASFDSSTRSFGITPNPSNSNVSFGAHNLSNAEYLEYRRDEVEGSETHSENNLSEINHTDRIDSQHSPPSTSETTIQTTQTPLPLPSQSHFSAHDDYQPSQPTFYSDRQAQDAIRNLCLYFLYRTDSDVGARLMLDAEKILNEELRKRRQRAGPYHIPDSTNGNEPANKYKFTSGQGN</sequence>
<dbReference type="InterPro" id="IPR006600">
    <property type="entry name" value="HTH_CenpB_DNA-bd_dom"/>
</dbReference>
<gene>
    <name evidence="4" type="ORF">K7432_018641</name>
</gene>
<feature type="domain" description="HTH CENPB-type" evidence="3">
    <location>
        <begin position="71"/>
        <end position="144"/>
    </location>
</feature>
<evidence type="ECO:0000256" key="2">
    <source>
        <dbReference type="SAM" id="MobiDB-lite"/>
    </source>
</evidence>
<feature type="compositionally biased region" description="Polar residues" evidence="2">
    <location>
        <begin position="555"/>
        <end position="564"/>
    </location>
</feature>
<evidence type="ECO:0000313" key="4">
    <source>
        <dbReference type="EMBL" id="KAK9722002.1"/>
    </source>
</evidence>
<feature type="compositionally biased region" description="Polar residues" evidence="2">
    <location>
        <begin position="616"/>
        <end position="635"/>
    </location>
</feature>